<dbReference type="AlphaFoldDB" id="A0A370TGH9"/>
<reference evidence="3 4" key="1">
    <citation type="journal article" date="2018" name="IMA Fungus">
        <title>IMA Genome-F 9: Draft genome sequence of Annulohypoxylon stygium, Aspergillus mulundensis, Berkeleyomyces basicola (syn. Thielaviopsis basicola), Ceratocystis smalleyi, two Cercospora beticola strains, Coleophoma cylindrospora, Fusarium fracticaudum, Phialophora cf. hyalina, and Morchella septimelata.</title>
        <authorList>
            <person name="Wingfield B.D."/>
            <person name="Bills G.F."/>
            <person name="Dong Y."/>
            <person name="Huang W."/>
            <person name="Nel W.J."/>
            <person name="Swalarsk-Parry B.S."/>
            <person name="Vaghefi N."/>
            <person name="Wilken P.M."/>
            <person name="An Z."/>
            <person name="de Beer Z.W."/>
            <person name="De Vos L."/>
            <person name="Chen L."/>
            <person name="Duong T.A."/>
            <person name="Gao Y."/>
            <person name="Hammerbacher A."/>
            <person name="Kikkert J.R."/>
            <person name="Li Y."/>
            <person name="Li H."/>
            <person name="Li K."/>
            <person name="Li Q."/>
            <person name="Liu X."/>
            <person name="Ma X."/>
            <person name="Naidoo K."/>
            <person name="Pethybridge S.J."/>
            <person name="Sun J."/>
            <person name="Steenkamp E.T."/>
            <person name="van der Nest M.A."/>
            <person name="van Wyk S."/>
            <person name="Wingfield M.J."/>
            <person name="Xiong C."/>
            <person name="Yue Q."/>
            <person name="Zhang X."/>
        </authorList>
    </citation>
    <scope>NUCLEOTIDE SEQUENCE [LARGE SCALE GENOMIC DNA]</scope>
    <source>
        <strain evidence="3 4">BP 5553</strain>
    </source>
</reference>
<gene>
    <name evidence="3" type="ORF">BP5553_08361</name>
</gene>
<dbReference type="InterPro" id="IPR029071">
    <property type="entry name" value="Ubiquitin-like_domsf"/>
</dbReference>
<dbReference type="Pfam" id="PF12754">
    <property type="entry name" value="Get5_N"/>
    <property type="match status" value="1"/>
</dbReference>
<dbReference type="Pfam" id="PF17183">
    <property type="entry name" value="Get5_C"/>
    <property type="match status" value="1"/>
</dbReference>
<dbReference type="RefSeq" id="XP_031867275.1">
    <property type="nucleotide sequence ID" value="XM_032016984.1"/>
</dbReference>
<keyword evidence="4" id="KW-1185">Reference proteome</keyword>
<dbReference type="InterPro" id="IPR049256">
    <property type="entry name" value="Get5_C"/>
</dbReference>
<dbReference type="InterPro" id="IPR000626">
    <property type="entry name" value="Ubiquitin-like_dom"/>
</dbReference>
<evidence type="ECO:0000256" key="1">
    <source>
        <dbReference type="SAM" id="MobiDB-lite"/>
    </source>
</evidence>
<feature type="region of interest" description="Disordered" evidence="1">
    <location>
        <begin position="39"/>
        <end position="62"/>
    </location>
</feature>
<dbReference type="CDD" id="cd17039">
    <property type="entry name" value="Ubl_ubiquitin_like"/>
    <property type="match status" value="1"/>
</dbReference>
<accession>A0A370TGH9</accession>
<protein>
    <submittedName>
        <fullName evidence="3">Ubiquitin-like protein</fullName>
    </submittedName>
</protein>
<dbReference type="EMBL" id="NPIC01000008">
    <property type="protein sequence ID" value="RDL33993.1"/>
    <property type="molecule type" value="Genomic_DNA"/>
</dbReference>
<dbReference type="Proteomes" id="UP000254866">
    <property type="component" value="Unassembled WGS sequence"/>
</dbReference>
<dbReference type="OrthoDB" id="5366541at2759"/>
<dbReference type="PROSITE" id="PS50053">
    <property type="entry name" value="UBIQUITIN_2"/>
    <property type="match status" value="1"/>
</dbReference>
<evidence type="ECO:0000313" key="3">
    <source>
        <dbReference type="EMBL" id="RDL33993.1"/>
    </source>
</evidence>
<dbReference type="GeneID" id="43601210"/>
<proteinExistence type="predicted"/>
<dbReference type="Gene3D" id="1.10.286.70">
    <property type="entry name" value="Get5 dimerization domain"/>
    <property type="match status" value="1"/>
</dbReference>
<dbReference type="SUPFAM" id="SSF54236">
    <property type="entry name" value="Ubiquitin-like"/>
    <property type="match status" value="1"/>
</dbReference>
<feature type="domain" description="Ubiquitin-like" evidence="2">
    <location>
        <begin position="65"/>
        <end position="125"/>
    </location>
</feature>
<comment type="caution">
    <text evidence="3">The sequence shown here is derived from an EMBL/GenBank/DDBJ whole genome shotgun (WGS) entry which is preliminary data.</text>
</comment>
<dbReference type="Gene3D" id="3.10.20.90">
    <property type="entry name" value="Phosphatidylinositol 3-kinase Catalytic Subunit, Chain A, domain 1"/>
    <property type="match status" value="1"/>
</dbReference>
<organism evidence="3 4">
    <name type="scientific">Venustampulla echinocandica</name>
    <dbReference type="NCBI Taxonomy" id="2656787"/>
    <lineage>
        <taxon>Eukaryota</taxon>
        <taxon>Fungi</taxon>
        <taxon>Dikarya</taxon>
        <taxon>Ascomycota</taxon>
        <taxon>Pezizomycotina</taxon>
        <taxon>Leotiomycetes</taxon>
        <taxon>Helotiales</taxon>
        <taxon>Pleuroascaceae</taxon>
        <taxon>Venustampulla</taxon>
    </lineage>
</organism>
<sequence>MTELSFAKSFLTTLDSRPNKVSPDHIEDPRSYPARSAFILPKSHGPPFPKRQKTTEGNVSSPHSITVSLKSLRNPPFDVTLRSQDLNTSVLDLKEALSSQTNIPTKSLRLLYNKKPVVDSKILKDILGDAGAKGGKAEFSVMVIGGAAAVKKDERESEPIETGMGKGKEVLKTDEFWNDLKGFLVQRLKDDEEGERVWGVFREVIKK</sequence>
<evidence type="ECO:0000259" key="2">
    <source>
        <dbReference type="PROSITE" id="PS50053"/>
    </source>
</evidence>
<name>A0A370TGH9_9HELO</name>
<evidence type="ECO:0000313" key="4">
    <source>
        <dbReference type="Proteomes" id="UP000254866"/>
    </source>
</evidence>
<dbReference type="InterPro" id="IPR024737">
    <property type="entry name" value="Get5_N"/>
</dbReference>